<dbReference type="AlphaFoldDB" id="A0A3N0HXC4"/>
<dbReference type="Gene3D" id="3.20.20.70">
    <property type="entry name" value="Aldolase class I"/>
    <property type="match status" value="1"/>
</dbReference>
<evidence type="ECO:0000256" key="1">
    <source>
        <dbReference type="ARBA" id="ARBA00004952"/>
    </source>
</evidence>
<dbReference type="PANTHER" id="PTHR11098">
    <property type="entry name" value="NICOTINATE PHOSPHORIBOSYLTRANSFERASE"/>
    <property type="match status" value="1"/>
</dbReference>
<evidence type="ECO:0000256" key="9">
    <source>
        <dbReference type="RuleBase" id="RU365100"/>
    </source>
</evidence>
<dbReference type="NCBIfam" id="TIGR01513">
    <property type="entry name" value="NAPRTase_put"/>
    <property type="match status" value="1"/>
</dbReference>
<dbReference type="EMBL" id="RJQC01000004">
    <property type="protein sequence ID" value="RNM29327.1"/>
    <property type="molecule type" value="Genomic_DNA"/>
</dbReference>
<dbReference type="Pfam" id="PF17956">
    <property type="entry name" value="NAPRTase_C"/>
    <property type="match status" value="1"/>
</dbReference>
<evidence type="ECO:0000256" key="5">
    <source>
        <dbReference type="ARBA" id="ARBA00022598"/>
    </source>
</evidence>
<evidence type="ECO:0000256" key="3">
    <source>
        <dbReference type="ARBA" id="ARBA00013236"/>
    </source>
</evidence>
<comment type="similarity">
    <text evidence="2 9">Belongs to the NAPRTase family.</text>
</comment>
<dbReference type="OrthoDB" id="9770610at2"/>
<dbReference type="GO" id="GO:0034355">
    <property type="term" value="P:NAD+ biosynthetic process via the salvage pathway"/>
    <property type="evidence" value="ECO:0007669"/>
    <property type="project" value="UniProtKB-ARBA"/>
</dbReference>
<dbReference type="InterPro" id="IPR036068">
    <property type="entry name" value="Nicotinate_pribotase-like_C"/>
</dbReference>
<keyword evidence="6 9" id="KW-0662">Pyridine nucleotide biosynthesis</keyword>
<dbReference type="InterPro" id="IPR041525">
    <property type="entry name" value="N/Namide_PRibTrfase"/>
</dbReference>
<dbReference type="GO" id="GO:0047280">
    <property type="term" value="F:nicotinamide phosphoribosyltransferase activity"/>
    <property type="evidence" value="ECO:0007669"/>
    <property type="project" value="UniProtKB-ARBA"/>
</dbReference>
<keyword evidence="14" id="KW-1185">Reference proteome</keyword>
<dbReference type="Gene3D" id="3.20.140.10">
    <property type="entry name" value="nicotinate phosphoribosyltransferase"/>
    <property type="match status" value="1"/>
</dbReference>
<comment type="caution">
    <text evidence="13">The sequence shown here is derived from an EMBL/GenBank/DDBJ whole genome shotgun (WGS) entry which is preliminary data.</text>
</comment>
<dbReference type="InterPro" id="IPR041619">
    <property type="entry name" value="NAPRTase_C"/>
</dbReference>
<dbReference type="UniPathway" id="UPA00253">
    <property type="reaction ID" value="UER00457"/>
</dbReference>
<dbReference type="CDD" id="cd01570">
    <property type="entry name" value="NAPRTase_A"/>
    <property type="match status" value="1"/>
</dbReference>
<dbReference type="FunFam" id="3.20.20.70:FF:000076">
    <property type="entry name" value="Nicotinate phosphoribosyltransferase"/>
    <property type="match status" value="1"/>
</dbReference>
<dbReference type="InterPro" id="IPR040727">
    <property type="entry name" value="NAPRTase_N"/>
</dbReference>
<proteinExistence type="inferred from homology"/>
<comment type="function">
    <text evidence="9">Catalyzes the first step in the biosynthesis of NAD from nicotinic acid, the ATP-dependent synthesis of beta-nicotinate D-ribonucleotide from nicotinate and 5-phospho-D-ribose 1-phosphate.</text>
</comment>
<dbReference type="GO" id="GO:0004516">
    <property type="term" value="F:nicotinate phosphoribosyltransferase activity"/>
    <property type="evidence" value="ECO:0007669"/>
    <property type="project" value="UniProtKB-UniRule"/>
</dbReference>
<dbReference type="Pfam" id="PF17767">
    <property type="entry name" value="NAPRTase_N"/>
    <property type="match status" value="1"/>
</dbReference>
<protein>
    <recommendedName>
        <fullName evidence="3 9">Nicotinate phosphoribosyltransferase</fullName>
        <ecNumber evidence="3 9">6.3.4.21</ecNumber>
    </recommendedName>
</protein>
<evidence type="ECO:0000256" key="4">
    <source>
        <dbReference type="ARBA" id="ARBA00022553"/>
    </source>
</evidence>
<feature type="domain" description="Nicotinate phosphoribosyltransferase N-terminal" evidence="11">
    <location>
        <begin position="13"/>
        <end position="137"/>
    </location>
</feature>
<keyword evidence="13" id="KW-0328">Glycosyltransferase</keyword>
<dbReference type="Pfam" id="PF04095">
    <property type="entry name" value="NAPRTase"/>
    <property type="match status" value="1"/>
</dbReference>
<keyword evidence="4" id="KW-0597">Phosphoprotein</keyword>
<dbReference type="InterPro" id="IPR006405">
    <property type="entry name" value="Nic_PRibTrfase_pncB"/>
</dbReference>
<dbReference type="SUPFAM" id="SSF51690">
    <property type="entry name" value="Nicotinate/Quinolinate PRTase C-terminal domain-like"/>
    <property type="match status" value="1"/>
</dbReference>
<comment type="pathway">
    <text evidence="1 9">Cofactor biosynthesis; NAD(+) biosynthesis; nicotinate D-ribonucleotide from nicotinate: step 1/1.</text>
</comment>
<feature type="domain" description="Nicotinate/nicotinamide phosphoribosyltransferase" evidence="10">
    <location>
        <begin position="158"/>
        <end position="343"/>
    </location>
</feature>
<keyword evidence="5 9" id="KW-0436">Ligase</keyword>
<evidence type="ECO:0000256" key="8">
    <source>
        <dbReference type="ARBA" id="ARBA00048668"/>
    </source>
</evidence>
<keyword evidence="7 9" id="KW-0808">Transferase</keyword>
<organism evidence="13 14">
    <name type="scientific">Absicoccus porci</name>
    <dbReference type="NCBI Taxonomy" id="2486576"/>
    <lineage>
        <taxon>Bacteria</taxon>
        <taxon>Bacillati</taxon>
        <taxon>Bacillota</taxon>
        <taxon>Erysipelotrichia</taxon>
        <taxon>Erysipelotrichales</taxon>
        <taxon>Erysipelotrichaceae</taxon>
        <taxon>Absicoccus</taxon>
    </lineage>
</organism>
<dbReference type="InterPro" id="IPR007229">
    <property type="entry name" value="Nic_PRibTrfase-Fam"/>
</dbReference>
<evidence type="ECO:0000313" key="14">
    <source>
        <dbReference type="Proteomes" id="UP000276568"/>
    </source>
</evidence>
<evidence type="ECO:0000256" key="2">
    <source>
        <dbReference type="ARBA" id="ARBA00010897"/>
    </source>
</evidence>
<dbReference type="Proteomes" id="UP000276568">
    <property type="component" value="Unassembled WGS sequence"/>
</dbReference>
<evidence type="ECO:0000256" key="7">
    <source>
        <dbReference type="ARBA" id="ARBA00022679"/>
    </source>
</evidence>
<feature type="domain" description="Nicotinate phosphoribosyltransferase C-terminal" evidence="12">
    <location>
        <begin position="365"/>
        <end position="476"/>
    </location>
</feature>
<dbReference type="PANTHER" id="PTHR11098:SF1">
    <property type="entry name" value="NICOTINATE PHOSPHORIBOSYLTRANSFERASE"/>
    <property type="match status" value="1"/>
</dbReference>
<dbReference type="PIRSF" id="PIRSF000484">
    <property type="entry name" value="NAPRT"/>
    <property type="match status" value="1"/>
</dbReference>
<evidence type="ECO:0000259" key="12">
    <source>
        <dbReference type="Pfam" id="PF17956"/>
    </source>
</evidence>
<comment type="PTM">
    <text evidence="9">Transiently phosphorylated on a His residue during the reaction cycle. Phosphorylation strongly increases the affinity for substrates and increases the rate of nicotinate D-ribonucleotide production. Dephosphorylation regenerates the low-affinity form of the enzyme, leading to product release.</text>
</comment>
<sequence>MNKTIYDKRNISMMMDLYELTMANGYMSEKDRNDYVTFDVFYRKNPDIGGYAIFAGLEQVIEYIEQMHFDQDDIDYLRSLHLFSEEFLEYLKTYHFKGDIFAFKEGTIMYPNEPILTVHAPLIDAQLVETAILAEINHQSLIATKASRIVRAARGRAVSDFGARRAHNMDAAVYGARAAYIGGCVGTATVLAGQMFDIPVSGTMAHSWVMYQEDEYTAFKKFAEMYPDDSILLIDTYDVLNSGVPNAIRVAKEVLEPMGKRLKGVRLDSGDLAYLSRKVRQKLDEAGLEDAIIVASNSLDEYTINSIMDQGGCIDSYGVGERLITSKSDPVFGAVYKMAEAEKDGQRIPKIKISETVEKITNPGRKKVYRVYDEEGKAVADLLTKYDEKPIDTSKRYRYVDSKKPWKNMHYEHYSVKELQHQVIKAGKRVTNPVPLKEIRQYVADQIHNEIWDSELRFDNPHEHYLDMSPSYYEMKMDLLYKSQKNNEEED</sequence>
<dbReference type="InterPro" id="IPR013785">
    <property type="entry name" value="Aldolase_TIM"/>
</dbReference>
<accession>A0A3N0HXC4</accession>
<dbReference type="NCBIfam" id="NF006695">
    <property type="entry name" value="PRK09243.1-2"/>
    <property type="match status" value="1"/>
</dbReference>
<dbReference type="NCBIfam" id="NF009131">
    <property type="entry name" value="PRK12484.1"/>
    <property type="match status" value="1"/>
</dbReference>
<dbReference type="GO" id="GO:0005829">
    <property type="term" value="C:cytosol"/>
    <property type="evidence" value="ECO:0007669"/>
    <property type="project" value="TreeGrafter"/>
</dbReference>
<comment type="catalytic activity">
    <reaction evidence="8 9">
        <text>5-phospho-alpha-D-ribose 1-diphosphate + nicotinate + ATP + H2O = nicotinate beta-D-ribonucleotide + ADP + phosphate + diphosphate</text>
        <dbReference type="Rhea" id="RHEA:36163"/>
        <dbReference type="ChEBI" id="CHEBI:15377"/>
        <dbReference type="ChEBI" id="CHEBI:30616"/>
        <dbReference type="ChEBI" id="CHEBI:32544"/>
        <dbReference type="ChEBI" id="CHEBI:33019"/>
        <dbReference type="ChEBI" id="CHEBI:43474"/>
        <dbReference type="ChEBI" id="CHEBI:57502"/>
        <dbReference type="ChEBI" id="CHEBI:58017"/>
        <dbReference type="ChEBI" id="CHEBI:456216"/>
        <dbReference type="EC" id="6.3.4.21"/>
    </reaction>
</comment>
<reference evidence="13 14" key="1">
    <citation type="submission" date="2018-11" db="EMBL/GenBank/DDBJ databases">
        <title>Clostridium sp. nov., a member of the family Erysipelotrichaceae isolated from pig faeces.</title>
        <authorList>
            <person name="Chang Y.-H."/>
        </authorList>
    </citation>
    <scope>NUCLEOTIDE SEQUENCE [LARGE SCALE GENOMIC DNA]</scope>
    <source>
        <strain evidence="13 14">YH-panp20</strain>
    </source>
</reference>
<evidence type="ECO:0000256" key="6">
    <source>
        <dbReference type="ARBA" id="ARBA00022642"/>
    </source>
</evidence>
<evidence type="ECO:0000259" key="10">
    <source>
        <dbReference type="Pfam" id="PF04095"/>
    </source>
</evidence>
<evidence type="ECO:0000259" key="11">
    <source>
        <dbReference type="Pfam" id="PF17767"/>
    </source>
</evidence>
<gene>
    <name evidence="13" type="ORF">EDX97_10010</name>
</gene>
<dbReference type="EC" id="6.3.4.21" evidence="3 9"/>
<evidence type="ECO:0000313" key="13">
    <source>
        <dbReference type="EMBL" id="RNM29327.1"/>
    </source>
</evidence>
<dbReference type="SUPFAM" id="SSF54675">
    <property type="entry name" value="Nicotinate/Quinolinate PRTase N-terminal domain-like"/>
    <property type="match status" value="1"/>
</dbReference>
<dbReference type="RefSeq" id="WP_128521013.1">
    <property type="nucleotide sequence ID" value="NZ_JALFCT010000074.1"/>
</dbReference>
<name>A0A3N0HXC4_9FIRM</name>